<name>A0A443S3S9_9ACAR</name>
<organism evidence="6 7">
    <name type="scientific">Leptotrombidium deliense</name>
    <dbReference type="NCBI Taxonomy" id="299467"/>
    <lineage>
        <taxon>Eukaryota</taxon>
        <taxon>Metazoa</taxon>
        <taxon>Ecdysozoa</taxon>
        <taxon>Arthropoda</taxon>
        <taxon>Chelicerata</taxon>
        <taxon>Arachnida</taxon>
        <taxon>Acari</taxon>
        <taxon>Acariformes</taxon>
        <taxon>Trombidiformes</taxon>
        <taxon>Prostigmata</taxon>
        <taxon>Anystina</taxon>
        <taxon>Parasitengona</taxon>
        <taxon>Trombiculoidea</taxon>
        <taxon>Trombiculidae</taxon>
        <taxon>Leptotrombidium</taxon>
    </lineage>
</organism>
<keyword evidence="7" id="KW-1185">Reference proteome</keyword>
<dbReference type="GO" id="GO:0015031">
    <property type="term" value="P:protein transport"/>
    <property type="evidence" value="ECO:0007669"/>
    <property type="project" value="UniProtKB-KW"/>
</dbReference>
<evidence type="ECO:0000256" key="1">
    <source>
        <dbReference type="ARBA" id="ARBA00007736"/>
    </source>
</evidence>
<accession>A0A443S3S9</accession>
<gene>
    <name evidence="6" type="ORF">B4U80_10726</name>
</gene>
<dbReference type="EMBL" id="NCKV01009540">
    <property type="protein sequence ID" value="RWS22192.1"/>
    <property type="molecule type" value="Genomic_DNA"/>
</dbReference>
<comment type="similarity">
    <text evidence="1">Belongs to the NECAP family.</text>
</comment>
<dbReference type="InterPro" id="IPR011993">
    <property type="entry name" value="PH-like_dom_sf"/>
</dbReference>
<dbReference type="OrthoDB" id="10265489at2759"/>
<dbReference type="STRING" id="299467.A0A443S3S9"/>
<proteinExistence type="inferred from homology"/>
<evidence type="ECO:0000259" key="5">
    <source>
        <dbReference type="Pfam" id="PF07933"/>
    </source>
</evidence>
<dbReference type="GO" id="GO:0030125">
    <property type="term" value="C:clathrin vesicle coat"/>
    <property type="evidence" value="ECO:0007669"/>
    <property type="project" value="TreeGrafter"/>
</dbReference>
<keyword evidence="4" id="KW-0653">Protein transport</keyword>
<evidence type="ECO:0000256" key="3">
    <source>
        <dbReference type="ARBA" id="ARBA00022583"/>
    </source>
</evidence>
<protein>
    <submittedName>
        <fullName evidence="6">Adaptin ear-binding coat-associated protein 1-like protein</fullName>
    </submittedName>
</protein>
<dbReference type="Pfam" id="PF07933">
    <property type="entry name" value="DUF1681"/>
    <property type="match status" value="1"/>
</dbReference>
<dbReference type="PANTHER" id="PTHR12847:SF9">
    <property type="entry name" value="NECAP-LIKE PROTEIN CG9132"/>
    <property type="match status" value="1"/>
</dbReference>
<dbReference type="AlphaFoldDB" id="A0A443S3S9"/>
<evidence type="ECO:0000256" key="2">
    <source>
        <dbReference type="ARBA" id="ARBA00022448"/>
    </source>
</evidence>
<dbReference type="CDD" id="cd13228">
    <property type="entry name" value="PHear_NECAP"/>
    <property type="match status" value="1"/>
</dbReference>
<dbReference type="SUPFAM" id="SSF50729">
    <property type="entry name" value="PH domain-like"/>
    <property type="match status" value="1"/>
</dbReference>
<dbReference type="InterPro" id="IPR012466">
    <property type="entry name" value="NECAP_PHear"/>
</dbReference>
<keyword evidence="2" id="KW-0813">Transport</keyword>
<dbReference type="VEuPathDB" id="VectorBase:LDEU009848"/>
<dbReference type="PANTHER" id="PTHR12847">
    <property type="entry name" value="ATP-BINDING CASSETTE ABC TRANSPORTER-RELATED"/>
    <property type="match status" value="1"/>
</dbReference>
<dbReference type="Gene3D" id="2.30.29.30">
    <property type="entry name" value="Pleckstrin-homology domain (PH domain)/Phosphotyrosine-binding domain (PTB)"/>
    <property type="match status" value="1"/>
</dbReference>
<keyword evidence="3" id="KW-0254">Endocytosis</keyword>
<reference evidence="6 7" key="1">
    <citation type="journal article" date="2018" name="Gigascience">
        <title>Genomes of trombidid mites reveal novel predicted allergens and laterally-transferred genes associated with secondary metabolism.</title>
        <authorList>
            <person name="Dong X."/>
            <person name="Chaisiri K."/>
            <person name="Xia D."/>
            <person name="Armstrong S.D."/>
            <person name="Fang Y."/>
            <person name="Donnelly M.J."/>
            <person name="Kadowaki T."/>
            <person name="McGarry J.W."/>
            <person name="Darby A.C."/>
            <person name="Makepeace B.L."/>
        </authorList>
    </citation>
    <scope>NUCLEOTIDE SEQUENCE [LARGE SCALE GENOMIC DNA]</scope>
    <source>
        <strain evidence="6">UoL-UT</strain>
    </source>
</reference>
<feature type="domain" description="NECAP PHear" evidence="5">
    <location>
        <begin position="5"/>
        <end position="161"/>
    </location>
</feature>
<comment type="caution">
    <text evidence="6">The sequence shown here is derived from an EMBL/GenBank/DDBJ whole genome shotgun (WGS) entry which is preliminary data.</text>
</comment>
<dbReference type="Proteomes" id="UP000288716">
    <property type="component" value="Unassembled WGS sequence"/>
</dbReference>
<evidence type="ECO:0000313" key="6">
    <source>
        <dbReference type="EMBL" id="RWS22192.1"/>
    </source>
</evidence>
<evidence type="ECO:0000313" key="7">
    <source>
        <dbReference type="Proteomes" id="UP000288716"/>
    </source>
</evidence>
<evidence type="ECO:0000256" key="4">
    <source>
        <dbReference type="ARBA" id="ARBA00022927"/>
    </source>
</evidence>
<dbReference type="GO" id="GO:0006897">
    <property type="term" value="P:endocytosis"/>
    <property type="evidence" value="ECO:0007669"/>
    <property type="project" value="UniProtKB-KW"/>
</dbReference>
<sequence>MDEDYERILLIKPDVFIYKIPPRTTNRAYRASDWKLDEPDWVGKLKVVAKGNECLIKLEDKNNGQLFAKCPVDKYPGTAIESVSDSSRYFVIRIQDENTNRTAFIGIGFSDRGDSFDLNVALQDHFKIVNKAETGEVAEADTQPKLDLQLKEGQTIKVNLNLKKSGNATSRPRTKVATGGGIGILPPPPGGIKLPPPSAAKQAAVNTVNNPPAVKNNTATEARTTTNAANDLLLDFDSFSISRSSEASSNNCPKSLASTDLLNDFDSAFNNTTATTKSSNDWANF</sequence>
<dbReference type="FunFam" id="2.30.29.30:FF:000064">
    <property type="entry name" value="Adaptin ear-binding coat-associated protein 1"/>
    <property type="match status" value="1"/>
</dbReference>